<evidence type="ECO:0000313" key="1">
    <source>
        <dbReference type="EMBL" id="VAV90285.1"/>
    </source>
</evidence>
<dbReference type="AlphaFoldDB" id="A0A3B0S4I0"/>
<name>A0A3B0S4I0_9ZZZZ</name>
<dbReference type="SUPFAM" id="SSF56935">
    <property type="entry name" value="Porins"/>
    <property type="match status" value="1"/>
</dbReference>
<organism evidence="1">
    <name type="scientific">hydrothermal vent metagenome</name>
    <dbReference type="NCBI Taxonomy" id="652676"/>
    <lineage>
        <taxon>unclassified sequences</taxon>
        <taxon>metagenomes</taxon>
        <taxon>ecological metagenomes</taxon>
    </lineage>
</organism>
<dbReference type="Pfam" id="PF07396">
    <property type="entry name" value="Porin_O_P"/>
    <property type="match status" value="1"/>
</dbReference>
<dbReference type="InterPro" id="IPR023614">
    <property type="entry name" value="Porin_dom_sf"/>
</dbReference>
<accession>A0A3B0S4I0</accession>
<dbReference type="InterPro" id="IPR010870">
    <property type="entry name" value="Porin_O/P"/>
</dbReference>
<sequence length="382" mass="41700">MNLTVYTVLAGMFVVLLASPIRADETTGSPLAVLFQGAPKYKDANGNWLKLRGRVYYDVVALKETPVGRGQTQINANEFRAARLGVQGRYGKFAYVGELDFAGNKTSFKNVNIAWKGPVTIRAGQMKTTNSMEEQTSSRNTSFLERGMITDAFGLDRRLGVSIAKTGNNYGLAAGVFGNSINGKQDNTPGNTVLSARGSFAPINEKTKILHFGASVRYTDRAALAPKRSARWGAHLAGEKINPQIGGEALLYGLEAATVFGAFHAQAEYMREDGNLGFAEGGFVQVGYFFSGETRKYKAGAGKFDRTKPLRPLSAGGFGGWEVVARYDRLDARRSGDQQADAWTLGLTWYPQSHLRVKLNYTDASGDKFQADGLQMRLQVDW</sequence>
<gene>
    <name evidence="1" type="ORF">MNBD_ALPHA06-1916</name>
</gene>
<dbReference type="EMBL" id="UOEE01000107">
    <property type="protein sequence ID" value="VAV90285.1"/>
    <property type="molecule type" value="Genomic_DNA"/>
</dbReference>
<dbReference type="Gene3D" id="2.40.160.10">
    <property type="entry name" value="Porin"/>
    <property type="match status" value="1"/>
</dbReference>
<protein>
    <recommendedName>
        <fullName evidence="2">Phosphate-specific outer membrane porin OprP Pyrophosphate-specific outer membrane porin OprO</fullName>
    </recommendedName>
</protein>
<evidence type="ECO:0008006" key="2">
    <source>
        <dbReference type="Google" id="ProtNLM"/>
    </source>
</evidence>
<proteinExistence type="predicted"/>
<reference evidence="1" key="1">
    <citation type="submission" date="2018-06" db="EMBL/GenBank/DDBJ databases">
        <authorList>
            <person name="Zhirakovskaya E."/>
        </authorList>
    </citation>
    <scope>NUCLEOTIDE SEQUENCE</scope>
</reference>